<sequence>MVLQSLKRFFRQAVATTTSLSLALAPAIANAQQAAPSIVIDNRTNPSAPSPSLDRTANGVQQLNIATPNGAGLSHNMFTQYGVEQKGLILNNATKATQTQLGGYVYGNANLHGKAANVILNEVTGTQASQMLGYTEVAGQKANVVVANPNGITCNGCGFINTDRVSLATGHPEIDASGKLSALTVSDGLIAFEGRGGDFTAVPVLDILSRRVMLDAKVNAQTARLVAGRSRFDYETGTVHALKSDGSRTPEFAIDSTALGGMYAGQISMVVNEAGAGVRVNGTMAANAGDMTLTADGRLVLNGSMTATGNVSVQAGGVQNAGTLQSGADTRIASTADVNNAGIVSAGQALSISGSSLTNTGTMAASGKDGASFASSGAFSNSGQIGATQGGVSVRAGSVTTTSGSTLSSVRNIAIQTDGSFSHAGEASTSGGTLTLSAGNVTVSGGKLASTGTLSVTASSWTASAGSILKSGDALSLGISGPVSNDGVISAVTGVSLTSAGNVTNGASGSITAQSGPLVLSASGGAVTNAGQIETVSAGDLTVSAASLDNTGTVYGSGAGTLTLSGALRNAGGQMGSGTGPLVLTAQTIDNTAGKIISAVAPATLTADTIANSRGVIQAAGDLMLSAASLDNRAGGAVLSTGGALTLTHGQAPMDSVLNQGGSLGAAGSLSLNTSDYVSDATSSLASSGVLTLVMTGTLDNAGQLIGEQGFALTVGALKNESSGLVAARQGNGRLTVTGRGGLINAGTIETLAKGSQLTVASAGELANSGLLTGVGSVALSADAAVTNRGTLSAQGGNLSLKTATLANSGSLAALSGLTVTATSGVTNDQNGQIAVQSGSLSLTAGGSGLSNAGQIGNVDAGDLTVSATSLTNTGTIGAAGSGTITADGAIDNSGSLKAEGQGLTVQAHDLTDSGTLAATAGDLVVQTSGALTNSGTLYGAGADTLRVSSDLDNSGGQIGSGTGALTLSADTMANNTGSIISSSGGVNLMLNRSVDNRNGTIQGQGDVILSATSLDNRSGGTILSLRGALTLSDGSVPMNSLLNQGGTLGGAGRVTLNTQTYGSDATSALISTDVLTLTMTGALENEGRLVGQKGFAITAGSFQNGSGGILAAVTGDGTLTTTGSGGVTNAGTIETLATGRLLTLKTGGGFVNSGAVLSGGATVLTALGDVTNSGKLSALGGDLTLSASTLGNSGTLAASGSAAVTAGNDLTTSGVVYAGNDLTLTAAKTMSVAGASAQVGSGGGDIALSAADLSVTNGQIIAAAGQLTVAAGHILNASGLLEGAEDLTIRTDGLTNTESGVLLANGGVLTVSGLSSGKAGTVSNTGGTLQGQTGVTVRSASVDNTGGTILSHAGPLTLVSEGLLNNSSGIIQSATDLSLVAGSYSSDVGAVLSTGGTLSASVSGQMDNAGHVIAASDLDLTTGSLVTHSAATAADVSVIASTGGTLTVHAGSVVNAGALEATGAGGSVRLTADKINNTGALSAAGDLTVSDTGSLTSSGTMLAQKGTAAISADSVTNSGFAGGATALSVAAHDSLTNSGTLFSGGLLTARSGGMLGNGGGQIGGSVIDLTAGGALDNRAGTVIASAGGLALKAGQVTNGTGGVLQSSGSVTLTTDTLQNAGGTVLAKAGDLTVLSPDGVAGAVDNSTGTLQAGGAIILPFSTLNNAGGSILALGNSLTLAGITGSVVANANGKIESNGTLSLAAGRYTTQDPVPDATLPAGRLAAAGDMTLTLSDQVQNSGVIAAGRSLTLTADSVANDAGAVIASTAGNLALNLSGATGLDNAGTIQSTGAGATLKIGTQSLENTATGGILSNGAQTLNVSGALANAGEITAYGNLLTVNAGSVANSNLLLAGSDLTLSTTGTLLNTGLVYGKKNAALSADQLDNRGGQIGAGEGGLTVTASSLDNSQNGRIIATDGVATVTSGPVANDNGLIEAGSDLALYTTGLTNSSGKVLSDRGSVTLAGSASGESAGTISNNTGVLQAGESLSVIADTLSNRSGTVLTQNGDLSLSAPNGAALQSVDDTGGMVQSGRDLALNTQALTGATGLSAGRDMSVTLGSGISDPMLFSAGRDITLTLSGDYNLAAGSGVIAGGDALVSASSVNNAGAMMVGGTLTVRTPGAISNTGLLDGTGGLSLALDGALSNVQGAILSDAGRIEIGGLSRSYAGAVLNRSGEIMAGSAAGDVVIRAASLTNDILGGVTTTSNQVVYDKKYTVGSDALAAPPALNPSLTNYGAINQYYNHVMKIYVPELWYSPTGQKGTGYYIVALDGASASSFVEVTGTGSSATADNAAALISAGRNLVVETTGDILNDASHIAAGQDMALTGASLTNKGYDTEIVWSLTENSPHLKRWFTPSDGSQFVTPDPAASSNSAGNPGWMNLNGGPHTTQWGSSTYTGLSGSIVAGGNLTGSFTGQLNNTTVVAHATPDLLASANAYSGTTPGSVSPAGSVAAASGGGLAIPDNAGSFAQASTATSSGTTGAGAVSGGQLASQTGTTATGQASAVSGGTLDGISPGSTQAVSTQAGGGTTTSVPAGSSVAAPVYGNVLPPEGHESGATTAQNLALPGFTGAAAASVSQVISSVPAGKALYVPNPTPDAHVLIETNPAYTSLTAFHGSEYLLDRLGDQPQDYTFLGDSTFDQQYVQQQIVSATGQTFLGGTYNTASSQMQALLDNAVSESNQLGLSLGQGLSSAQQAALTSDIVWYQNEEVDGQTVLVPKLYLAPGHEALTGASISGKNVSLTAASVTNSGSVSAQDALSITATSGDITNTGSLSGGTVSLTAQDGSILNSDTINTYLVQGGTRGQLASVGTITATGAASLSAAKDITFNGGVLTTGSDLSVLAGDGLTLGTTTVQQAAAVSGKSLSMSGSQTQNYGTTVTAGGNATLAALGGDLKAAGATLTSEGATTLLAGKSLDLGAVTNSESESISGSKSGFLTHSSFSNSQSSSTDVGTTVAAGTDLTAVSGGDMHVAGMVGGGGDVSLQSGGAFTESALHSASSEASSHHVAGLHMSTQGASGTVGYGSRTDAQSVSSSTYTPSVVASTGGSLNIGAKGPVKIDGSVVAAAKDLGISGSSVAFTTEQNSMTQTAMHKDKSIGVTGGISPDSMVGQAINGALGAKSSGTGVQSALAGIQTGLGEGMSAIGGATTNNIIGGQVSVGFSSNKSRSGETRTTVQGSTASAGGTLAIEARGDNTTDKNNGDLSATAAHLSGQDVALAAQNGITLNSGVNTDHTEATSSSKSASVGVEASVGTTGNVGVSVTASASASHQHSESDSTTHVDTTVSATHAVTLNTPGTTTLDGAEVNGERVNVKSGMLVITSPQDTASYNSSSESGGFSVSIPVYGAGSFGASANVAGQTIKDTYRSTEATQSGLYAGNGGLDVDVAGNTTLKAGAISSTADASLNHFHTQSLDVRGEDNQSTWSGTSVAAGGGFSTAGSLADAAKTVTVAVGHVDHTETTTTNSVITGNIGVESGSSTGSYSTDLTAANGHLENDFNASKVNNTLSTQTAAETAAETAVEVGIQAYDKWGAKSEQGGVSGQKASTTIDASKRGSNTSQDADTSNTTEQRAVGSIMSSAVTGQGENSLNYHVAQPIDDPSVGGPSGSVATNGQRAWRTLHANGDETITVASHRVSKGVDFSQGMTAAEFAQYAWPPLATGMSTIKTVEDLQSGDYKQAGKEFATGILPSLIPEGKIIGVITGLKELQAAAKVGEKVSQTEGAVNDSLHMMEGSAGTATKRVGPSVTEAGRQIEFDGQFYSADGFKFSASYYDRLWSSGGRPAPFLQARAIMDSNPTIMPDPRGTAGYFRYEGAGMEMIYNPTTGQVGHIQPLR</sequence>
<reference evidence="4 5" key="1">
    <citation type="submission" date="2015-06" db="EMBL/GenBank/DDBJ databases">
        <title>Improved classification and identification of acetic acid bacteria using matrix-assisted laser desorption/ionization time-of-flight mass spectrometry; Gluconobacter nephelii and Gluconobacter uchimurae are later heterotypic synonyms of Gluconobacter japonicus and Gluconobacter oxydans, respectively.</title>
        <authorList>
            <person name="Li L."/>
            <person name="Cleenwerck I."/>
            <person name="De Vuyst L."/>
            <person name="Vandamme P."/>
        </authorList>
    </citation>
    <scope>NUCLEOTIDE SEQUENCE [LARGE SCALE GENOMIC DNA]</scope>
    <source>
        <strain evidence="4 5">LMG 1663</strain>
    </source>
</reference>
<feature type="compositionally biased region" description="Low complexity" evidence="1">
    <location>
        <begin position="2471"/>
        <end position="2480"/>
    </location>
</feature>
<dbReference type="InterPro" id="IPR010069">
    <property type="entry name" value="CdiA_FHA1_rpt"/>
</dbReference>
<evidence type="ECO:0000313" key="5">
    <source>
        <dbReference type="Proteomes" id="UP000075411"/>
    </source>
</evidence>
<keyword evidence="2" id="KW-0732">Signal</keyword>
<dbReference type="OrthoDB" id="2664633at2"/>
<organism evidence="4 5">
    <name type="scientific">Acetobacter tropicalis</name>
    <dbReference type="NCBI Taxonomy" id="104102"/>
    <lineage>
        <taxon>Bacteria</taxon>
        <taxon>Pseudomonadati</taxon>
        <taxon>Pseudomonadota</taxon>
        <taxon>Alphaproteobacteria</taxon>
        <taxon>Acetobacterales</taxon>
        <taxon>Acetobacteraceae</taxon>
        <taxon>Acetobacter</taxon>
    </lineage>
</organism>
<dbReference type="InterPro" id="IPR008638">
    <property type="entry name" value="FhaB/CdiA-like_TPS"/>
</dbReference>
<feature type="compositionally biased region" description="Polar residues" evidence="1">
    <location>
        <begin position="2516"/>
        <end position="2535"/>
    </location>
</feature>
<dbReference type="NCBIfam" id="TIGR01731">
    <property type="entry name" value="fil_hemag_20aa"/>
    <property type="match status" value="37"/>
</dbReference>
<feature type="compositionally biased region" description="Polar residues" evidence="1">
    <location>
        <begin position="3162"/>
        <end position="3182"/>
    </location>
</feature>
<feature type="domain" description="Filamentous haemagglutinin FhaB/tRNA nuclease CdiA-like TPS" evidence="3">
    <location>
        <begin position="57"/>
        <end position="177"/>
    </location>
</feature>
<dbReference type="InterPro" id="IPR011050">
    <property type="entry name" value="Pectin_lyase_fold/virulence"/>
</dbReference>
<evidence type="ECO:0000259" key="3">
    <source>
        <dbReference type="SMART" id="SM00912"/>
    </source>
</evidence>
<dbReference type="InterPro" id="IPR012334">
    <property type="entry name" value="Pectin_lyas_fold"/>
</dbReference>
<feature type="region of interest" description="Disordered" evidence="1">
    <location>
        <begin position="2366"/>
        <end position="2388"/>
    </location>
</feature>
<evidence type="ECO:0000313" key="4">
    <source>
        <dbReference type="EMBL" id="KXV56406.1"/>
    </source>
</evidence>
<feature type="region of interest" description="Disordered" evidence="1">
    <location>
        <begin position="3532"/>
        <end position="3570"/>
    </location>
</feature>
<dbReference type="Gene3D" id="2.160.20.10">
    <property type="entry name" value="Single-stranded right-handed beta-helix, Pectin lyase-like"/>
    <property type="match status" value="1"/>
</dbReference>
<dbReference type="Pfam" id="PF13332">
    <property type="entry name" value="Fil_haemagg_2"/>
    <property type="match status" value="2"/>
</dbReference>
<gene>
    <name evidence="4" type="ORF">AD947_10535</name>
</gene>
<feature type="compositionally biased region" description="Low complexity" evidence="1">
    <location>
        <begin position="2488"/>
        <end position="2509"/>
    </location>
</feature>
<dbReference type="InterPro" id="IPR025157">
    <property type="entry name" value="Hemagglutinin_rpt"/>
</dbReference>
<dbReference type="PATRIC" id="fig|104102.12.peg.282"/>
<feature type="signal peptide" evidence="2">
    <location>
        <begin position="1"/>
        <end position="31"/>
    </location>
</feature>
<dbReference type="EMBL" id="LHZT01000125">
    <property type="protein sequence ID" value="KXV56406.1"/>
    <property type="molecule type" value="Genomic_DNA"/>
</dbReference>
<feature type="compositionally biased region" description="Basic and acidic residues" evidence="1">
    <location>
        <begin position="3190"/>
        <end position="3200"/>
    </location>
</feature>
<proteinExistence type="predicted"/>
<protein>
    <recommendedName>
        <fullName evidence="3">Filamentous haemagglutinin FhaB/tRNA nuclease CdiA-like TPS domain-containing protein</fullName>
    </recommendedName>
</protein>
<dbReference type="RefSeq" id="WP_061488370.1">
    <property type="nucleotide sequence ID" value="NZ_LHZT01000125.1"/>
</dbReference>
<dbReference type="Proteomes" id="UP000075411">
    <property type="component" value="Unassembled WGS sequence"/>
</dbReference>
<feature type="region of interest" description="Disordered" evidence="1">
    <location>
        <begin position="2471"/>
        <end position="2535"/>
    </location>
</feature>
<comment type="caution">
    <text evidence="4">The sequence shown here is derived from an EMBL/GenBank/DDBJ whole genome shotgun (WGS) entry which is preliminary data.</text>
</comment>
<accession>A0A149TTJ3</accession>
<name>A0A149TTJ3_9PROT</name>
<dbReference type="SMART" id="SM00912">
    <property type="entry name" value="Haemagg_act"/>
    <property type="match status" value="1"/>
</dbReference>
<dbReference type="Pfam" id="PF05860">
    <property type="entry name" value="TPS"/>
    <property type="match status" value="1"/>
</dbReference>
<dbReference type="NCBIfam" id="TIGR01901">
    <property type="entry name" value="adhes_NPXG"/>
    <property type="match status" value="1"/>
</dbReference>
<feature type="region of interest" description="Disordered" evidence="1">
    <location>
        <begin position="3162"/>
        <end position="3204"/>
    </location>
</feature>
<feature type="compositionally biased region" description="Polar residues" evidence="1">
    <location>
        <begin position="2366"/>
        <end position="2376"/>
    </location>
</feature>
<evidence type="ECO:0000256" key="2">
    <source>
        <dbReference type="SAM" id="SignalP"/>
    </source>
</evidence>
<dbReference type="GO" id="GO:0003824">
    <property type="term" value="F:catalytic activity"/>
    <property type="evidence" value="ECO:0007669"/>
    <property type="project" value="UniProtKB-ARBA"/>
</dbReference>
<dbReference type="Pfam" id="PF05594">
    <property type="entry name" value="Fil_haemagg"/>
    <property type="match status" value="20"/>
</dbReference>
<dbReference type="InterPro" id="IPR008619">
    <property type="entry name" value="Filamentous_hemagglutn_rpt"/>
</dbReference>
<dbReference type="SUPFAM" id="SSF51126">
    <property type="entry name" value="Pectin lyase-like"/>
    <property type="match status" value="1"/>
</dbReference>
<feature type="compositionally biased region" description="Polar residues" evidence="1">
    <location>
        <begin position="3541"/>
        <end position="3570"/>
    </location>
</feature>
<feature type="chain" id="PRO_5007556043" description="Filamentous haemagglutinin FhaB/tRNA nuclease CdiA-like TPS domain-containing protein" evidence="2">
    <location>
        <begin position="32"/>
        <end position="3832"/>
    </location>
</feature>
<evidence type="ECO:0000256" key="1">
    <source>
        <dbReference type="SAM" id="MobiDB-lite"/>
    </source>
</evidence>